<evidence type="ECO:0000256" key="5">
    <source>
        <dbReference type="ARBA" id="ARBA00023136"/>
    </source>
</evidence>
<evidence type="ECO:0000313" key="8">
    <source>
        <dbReference type="Proteomes" id="UP000248326"/>
    </source>
</evidence>
<dbReference type="RefSeq" id="WP_146237205.1">
    <property type="nucleotide sequence ID" value="NZ_QJSX01000004.1"/>
</dbReference>
<accession>A0A318S9G0</accession>
<dbReference type="InterPro" id="IPR022409">
    <property type="entry name" value="PKD/Chitinase_dom"/>
</dbReference>
<reference evidence="7 8" key="1">
    <citation type="submission" date="2018-06" db="EMBL/GenBank/DDBJ databases">
        <title>Genomic Encyclopedia of Type Strains, Phase IV (KMG-IV): sequencing the most valuable type-strain genomes for metagenomic binning, comparative biology and taxonomic classification.</title>
        <authorList>
            <person name="Goeker M."/>
        </authorList>
    </citation>
    <scope>NUCLEOTIDE SEQUENCE [LARGE SCALE GENOMIC DNA]</scope>
    <source>
        <strain evidence="7 8">DSM 18048</strain>
    </source>
</reference>
<evidence type="ECO:0000313" key="7">
    <source>
        <dbReference type="EMBL" id="PYE54858.1"/>
    </source>
</evidence>
<dbReference type="InterPro" id="IPR000601">
    <property type="entry name" value="PKD_dom"/>
</dbReference>
<dbReference type="Gene3D" id="2.60.40.10">
    <property type="entry name" value="Immunoglobulins"/>
    <property type="match status" value="5"/>
</dbReference>
<dbReference type="CDD" id="cd00146">
    <property type="entry name" value="PKD"/>
    <property type="match status" value="5"/>
</dbReference>
<evidence type="ECO:0000256" key="3">
    <source>
        <dbReference type="ARBA" id="ARBA00022737"/>
    </source>
</evidence>
<dbReference type="PROSITE" id="PS50093">
    <property type="entry name" value="PKD"/>
    <property type="match status" value="5"/>
</dbReference>
<feature type="domain" description="PKD" evidence="6">
    <location>
        <begin position="115"/>
        <end position="179"/>
    </location>
</feature>
<dbReference type="Pfam" id="PF00801">
    <property type="entry name" value="PKD"/>
    <property type="match status" value="3"/>
</dbReference>
<dbReference type="SUPFAM" id="SSF49299">
    <property type="entry name" value="PKD domain"/>
    <property type="match status" value="6"/>
</dbReference>
<dbReference type="InterPro" id="IPR035986">
    <property type="entry name" value="PKD_dom_sf"/>
</dbReference>
<dbReference type="Proteomes" id="UP000248326">
    <property type="component" value="Unassembled WGS sequence"/>
</dbReference>
<keyword evidence="5" id="KW-0472">Membrane</keyword>
<dbReference type="PANTHER" id="PTHR46730">
    <property type="entry name" value="POLYCYSTIN-1"/>
    <property type="match status" value="1"/>
</dbReference>
<keyword evidence="3" id="KW-0677">Repeat</keyword>
<evidence type="ECO:0000256" key="1">
    <source>
        <dbReference type="ARBA" id="ARBA00004141"/>
    </source>
</evidence>
<feature type="domain" description="PKD" evidence="6">
    <location>
        <begin position="531"/>
        <end position="610"/>
    </location>
</feature>
<protein>
    <submittedName>
        <fullName evidence="7">PKD repeat protein</fullName>
    </submittedName>
</protein>
<evidence type="ECO:0000256" key="4">
    <source>
        <dbReference type="ARBA" id="ARBA00022989"/>
    </source>
</evidence>
<keyword evidence="2" id="KW-0812">Transmembrane</keyword>
<dbReference type="OrthoDB" id="50964at2"/>
<comment type="subcellular location">
    <subcellularLocation>
        <location evidence="1">Membrane</location>
        <topology evidence="1">Multi-pass membrane protein</topology>
    </subcellularLocation>
</comment>
<dbReference type="GO" id="GO:0005261">
    <property type="term" value="F:monoatomic cation channel activity"/>
    <property type="evidence" value="ECO:0007669"/>
    <property type="project" value="TreeGrafter"/>
</dbReference>
<dbReference type="GO" id="GO:0005886">
    <property type="term" value="C:plasma membrane"/>
    <property type="evidence" value="ECO:0007669"/>
    <property type="project" value="TreeGrafter"/>
</dbReference>
<evidence type="ECO:0000259" key="6">
    <source>
        <dbReference type="PROSITE" id="PS50093"/>
    </source>
</evidence>
<keyword evidence="4" id="KW-1133">Transmembrane helix</keyword>
<feature type="domain" description="PKD" evidence="6">
    <location>
        <begin position="286"/>
        <end position="353"/>
    </location>
</feature>
<keyword evidence="8" id="KW-1185">Reference proteome</keyword>
<dbReference type="EMBL" id="QJSX01000004">
    <property type="protein sequence ID" value="PYE54858.1"/>
    <property type="molecule type" value="Genomic_DNA"/>
</dbReference>
<feature type="domain" description="PKD" evidence="6">
    <location>
        <begin position="57"/>
        <end position="97"/>
    </location>
</feature>
<name>A0A318S9G0_9DEIO</name>
<dbReference type="GO" id="GO:0006816">
    <property type="term" value="P:calcium ion transport"/>
    <property type="evidence" value="ECO:0007669"/>
    <property type="project" value="TreeGrafter"/>
</dbReference>
<sequence length="1775" mass="184815">MRSEDRRWTPRWLAVVLVWLIVLGSSALAQAGVTLTLSANRADVGIGVGATYSISPNAGNPQGFVLDWGDGTTEQLQRASSTIVHAYFTPGVYTVAIRNDGAPYASAVVTIVDQTNCTIAAAPSATTVGTNVTFTVDVTGSARSTYALEFGDGDTAPPFTVGRQRSFQFTHAFRSPGVFFPVVRDQRGEAVLCRTTVTVTSPTATLTVTPTSVTVGEKVSASMGNLFAGVDYILDWGDDTTTPISVAASPSTAAAEHAYQTVGTFVVRLTSSGSAPLTATVVVRPPAPSLTVSPNPAAVGETVTAALGSLVRGVSYTLDWGNGTTVPVNATGSSTTLTQVFQQPGTYVVRLTAEGLPPVVSTLTVRLPAPSLAVSPNPAAVGETVTATLGSLVRGVAYTLDWGDGTTVPVTASAGSTILTRVFGQPGVYVVRLSADGVAPVVSTLTVRVPTPTLTPRPNPAAVGETVTATLGNLVQGVAYTLDWGDDATSNVTGNGTATSTHVYRAPGTYVVRLSAEGVAPVIVTLAVRLPTPTLSVAPNPAVVGQDVTATLAGTVASYPYRLDWGDDTIDAVTGGGPAPRHRYTRPGLYVVQLTAEGLAAPVTATVRVTPSLVVQSFTLSFVNPQGRPAPVVAKGARVDAALTLQYSGQGQLQGDVLLDGTPIARAVLNAPLGRSSVVFPVPNLPTDKVGTFTLSYQPDPAPGETPILPTPAAIVYRVREVPTEMDVGGFIFKLGVVTNLDPDAFAGAATHTLVVGGVEAFKDVGVNFTGLKVQDVSETRVKVTDGTVTMDLARFDTTPLPAGVTGFTLKPTRAVFAPTGARFTGNVILRFACTSPSGSRLDPGLIDRLKDVNFSRRLALAGVLPKPTPPEPLGGYQLMSYRPGRGQDQRFATSLRDASPVSDVSTVIAGLKQAAQSCRPDPSASYTVTDASLAPDTGDLFGETSATLNGLPVPSTPLTLTGTANLVLDLSAARSDAAVDEVRALYLAVPSEPAPPGGAEWTGVVLRGVTPKLGGASAAPTTATLRRGWTFAGDVAAGSFTDRGWTFRLSAASVKVVENVPATTDIAATTRVPLWEQDAPVTMTLGSDGVRYTIEGDVTRDFGTTILNAGSGAWTERGDALDLVMNSSTWSIGDLSTLQPRTRPSLGKRKRFDGATAFGNVSRGGTTANLALANFATSSAPRLTSFALGSRELQPVSLSPVQTQGGAGGAAGAPSPASGYALTARSGLSAALQTDLETFYGTRVTDGNAPLGSIELRVDGSARFQGRAPDAEGLSRTPAWGGDFKLFGQPFDIDYVVLGGAGGAYTLGLDGKQQFSPVVRAVSARARYIVSEGRERSFVLRTDGFSQYVNANTTFRVEGNEQRVVLGGRNVRVLAAMQGGGDVTIAKVDGGYELFLKGGLDMGRGNSAFSVTAEALFGLTSDPYFYVKASVDSRAPIVSVLGAFNIYGFTGGVAYRMRWPDRATVPQYAQRPAKSLGSGIQVIGGLTGAFEDGNSLHFRSIFSVDARGFQLTADGWILTPLSRGVFGREAPQSRILATITGDGFDMYGCLGPYPVDGISCGDLRAFTLYDVVTFTSWMHVRVADQKFVKIGTYAQPSKATLQIPALGGVTSTSYFIFGQAFEPGDLPFRFTGTGLLVERSTGLFVGYGFTARFGVAGALGKLGSPFDCYPWARASFDSALDANAGLVLDPVSFKAGVKFEYGFEVRAGCAGRDRPFANKQEIMEWNGKSFGVHLQATVEGTLSAYDPIAFSGSAALTVDLPLIPTFTVSAGASF</sequence>
<dbReference type="PANTHER" id="PTHR46730:SF1">
    <property type="entry name" value="PLAT DOMAIN-CONTAINING PROTEIN"/>
    <property type="match status" value="1"/>
</dbReference>
<evidence type="ECO:0000256" key="2">
    <source>
        <dbReference type="ARBA" id="ARBA00022692"/>
    </source>
</evidence>
<dbReference type="SMART" id="SM00089">
    <property type="entry name" value="PKD"/>
    <property type="match status" value="7"/>
</dbReference>
<organism evidence="7 8">
    <name type="scientific">Deinococcus yavapaiensis KR-236</name>
    <dbReference type="NCBI Taxonomy" id="694435"/>
    <lineage>
        <taxon>Bacteria</taxon>
        <taxon>Thermotogati</taxon>
        <taxon>Deinococcota</taxon>
        <taxon>Deinococci</taxon>
        <taxon>Deinococcales</taxon>
        <taxon>Deinococcaceae</taxon>
        <taxon>Deinococcus</taxon>
    </lineage>
</organism>
<dbReference type="InterPro" id="IPR013783">
    <property type="entry name" value="Ig-like_fold"/>
</dbReference>
<comment type="caution">
    <text evidence="7">The sequence shown here is derived from an EMBL/GenBank/DDBJ whole genome shotgun (WGS) entry which is preliminary data.</text>
</comment>
<proteinExistence type="predicted"/>
<gene>
    <name evidence="7" type="ORF">DES52_104129</name>
</gene>
<feature type="domain" description="PKD" evidence="6">
    <location>
        <begin position="450"/>
        <end position="516"/>
    </location>
</feature>